<name>A0A4D6MJW7_VIGUN</name>
<dbReference type="AlphaFoldDB" id="A0A4D6MJW7"/>
<reference evidence="2 3" key="1">
    <citation type="submission" date="2019-04" db="EMBL/GenBank/DDBJ databases">
        <title>An improved genome assembly and genetic linkage map for asparagus bean, Vigna unguiculata ssp. sesquipedialis.</title>
        <authorList>
            <person name="Xia Q."/>
            <person name="Zhang R."/>
            <person name="Dong Y."/>
        </authorList>
    </citation>
    <scope>NUCLEOTIDE SEQUENCE [LARGE SCALE GENOMIC DNA]</scope>
    <source>
        <tissue evidence="2">Leaf</tissue>
    </source>
</reference>
<dbReference type="Proteomes" id="UP000501690">
    <property type="component" value="Linkage Group LG7"/>
</dbReference>
<proteinExistence type="predicted"/>
<feature type="compositionally biased region" description="Basic and acidic residues" evidence="1">
    <location>
        <begin position="36"/>
        <end position="54"/>
    </location>
</feature>
<feature type="region of interest" description="Disordered" evidence="1">
    <location>
        <begin position="35"/>
        <end position="54"/>
    </location>
</feature>
<organism evidence="2 3">
    <name type="scientific">Vigna unguiculata</name>
    <name type="common">Cowpea</name>
    <dbReference type="NCBI Taxonomy" id="3917"/>
    <lineage>
        <taxon>Eukaryota</taxon>
        <taxon>Viridiplantae</taxon>
        <taxon>Streptophyta</taxon>
        <taxon>Embryophyta</taxon>
        <taxon>Tracheophyta</taxon>
        <taxon>Spermatophyta</taxon>
        <taxon>Magnoliopsida</taxon>
        <taxon>eudicotyledons</taxon>
        <taxon>Gunneridae</taxon>
        <taxon>Pentapetalae</taxon>
        <taxon>rosids</taxon>
        <taxon>fabids</taxon>
        <taxon>Fabales</taxon>
        <taxon>Fabaceae</taxon>
        <taxon>Papilionoideae</taxon>
        <taxon>50 kb inversion clade</taxon>
        <taxon>NPAAA clade</taxon>
        <taxon>indigoferoid/millettioid clade</taxon>
        <taxon>Phaseoleae</taxon>
        <taxon>Vigna</taxon>
    </lineage>
</organism>
<sequence length="54" mass="6272">MRSRRSEEHEQSIEPGVIKRQKLRVACSEEQGVARVQEHEAVSNRERGTKNIEL</sequence>
<accession>A0A4D6MJW7</accession>
<gene>
    <name evidence="2" type="ORF">DEO72_LG7g3120</name>
</gene>
<dbReference type="EMBL" id="CP039351">
    <property type="protein sequence ID" value="QCE01820.1"/>
    <property type="molecule type" value="Genomic_DNA"/>
</dbReference>
<evidence type="ECO:0000313" key="2">
    <source>
        <dbReference type="EMBL" id="QCE01820.1"/>
    </source>
</evidence>
<evidence type="ECO:0000256" key="1">
    <source>
        <dbReference type="SAM" id="MobiDB-lite"/>
    </source>
</evidence>
<keyword evidence="3" id="KW-1185">Reference proteome</keyword>
<evidence type="ECO:0000313" key="3">
    <source>
        <dbReference type="Proteomes" id="UP000501690"/>
    </source>
</evidence>
<protein>
    <submittedName>
        <fullName evidence="2">Uncharacterized protein</fullName>
    </submittedName>
</protein>